<dbReference type="InterPro" id="IPR004358">
    <property type="entry name" value="Sig_transdc_His_kin-like_C"/>
</dbReference>
<organism evidence="7 8">
    <name type="scientific">Ohtaekwangia kribbensis</name>
    <dbReference type="NCBI Taxonomy" id="688913"/>
    <lineage>
        <taxon>Bacteria</taxon>
        <taxon>Pseudomonadati</taxon>
        <taxon>Bacteroidota</taxon>
        <taxon>Cytophagia</taxon>
        <taxon>Cytophagales</taxon>
        <taxon>Fulvivirgaceae</taxon>
        <taxon>Ohtaekwangia</taxon>
    </lineage>
</organism>
<dbReference type="PANTHER" id="PTHR43547">
    <property type="entry name" value="TWO-COMPONENT HISTIDINE KINASE"/>
    <property type="match status" value="1"/>
</dbReference>
<dbReference type="Gene3D" id="3.30.565.10">
    <property type="entry name" value="Histidine kinase-like ATPase, C-terminal domain"/>
    <property type="match status" value="1"/>
</dbReference>
<dbReference type="InterPro" id="IPR036097">
    <property type="entry name" value="HisK_dim/P_sf"/>
</dbReference>
<comment type="catalytic activity">
    <reaction evidence="1">
        <text>ATP + protein L-histidine = ADP + protein N-phospho-L-histidine.</text>
        <dbReference type="EC" id="2.7.13.3"/>
    </reaction>
</comment>
<dbReference type="InterPro" id="IPR011110">
    <property type="entry name" value="Reg_prop"/>
</dbReference>
<dbReference type="PRINTS" id="PR00344">
    <property type="entry name" value="BCTRLSENSOR"/>
</dbReference>
<proteinExistence type="predicted"/>
<dbReference type="InterPro" id="IPR013783">
    <property type="entry name" value="Ig-like_fold"/>
</dbReference>
<dbReference type="EMBL" id="JBHTKA010000001">
    <property type="protein sequence ID" value="MFD0997663.1"/>
    <property type="molecule type" value="Genomic_DNA"/>
</dbReference>
<accession>A0ABW3JXE0</accession>
<dbReference type="EC" id="2.7.13.3" evidence="2"/>
<dbReference type="Pfam" id="PF02518">
    <property type="entry name" value="HATPase_c"/>
    <property type="match status" value="1"/>
</dbReference>
<keyword evidence="3" id="KW-0597">Phosphoprotein</keyword>
<evidence type="ECO:0000256" key="4">
    <source>
        <dbReference type="SAM" id="Coils"/>
    </source>
</evidence>
<dbReference type="Proteomes" id="UP001597112">
    <property type="component" value="Unassembled WGS sequence"/>
</dbReference>
<dbReference type="Gene3D" id="2.130.10.10">
    <property type="entry name" value="YVTN repeat-like/Quinoprotein amine dehydrogenase"/>
    <property type="match status" value="3"/>
</dbReference>
<protein>
    <recommendedName>
        <fullName evidence="2">histidine kinase</fullName>
        <ecNumber evidence="2">2.7.13.3</ecNumber>
    </recommendedName>
</protein>
<dbReference type="InterPro" id="IPR005467">
    <property type="entry name" value="His_kinase_dom"/>
</dbReference>
<feature type="transmembrane region" description="Helical" evidence="5">
    <location>
        <begin position="810"/>
        <end position="828"/>
    </location>
</feature>
<evidence type="ECO:0000313" key="8">
    <source>
        <dbReference type="Proteomes" id="UP001597112"/>
    </source>
</evidence>
<dbReference type="PANTHER" id="PTHR43547:SF2">
    <property type="entry name" value="HYBRID SIGNAL TRANSDUCTION HISTIDINE KINASE C"/>
    <property type="match status" value="1"/>
</dbReference>
<keyword evidence="4" id="KW-0175">Coiled coil</keyword>
<dbReference type="CDD" id="cd00146">
    <property type="entry name" value="PKD"/>
    <property type="match status" value="1"/>
</dbReference>
<dbReference type="Gene3D" id="2.60.40.10">
    <property type="entry name" value="Immunoglobulins"/>
    <property type="match status" value="1"/>
</dbReference>
<dbReference type="Pfam" id="PF07495">
    <property type="entry name" value="Y_Y_Y"/>
    <property type="match status" value="1"/>
</dbReference>
<name>A0ABW3JXE0_9BACT</name>
<evidence type="ECO:0000256" key="1">
    <source>
        <dbReference type="ARBA" id="ARBA00000085"/>
    </source>
</evidence>
<feature type="domain" description="Histidine kinase" evidence="6">
    <location>
        <begin position="933"/>
        <end position="1146"/>
    </location>
</feature>
<keyword evidence="5" id="KW-0812">Transmembrane</keyword>
<gene>
    <name evidence="7" type="ORF">ACFQ21_00025</name>
</gene>
<evidence type="ECO:0000256" key="2">
    <source>
        <dbReference type="ARBA" id="ARBA00012438"/>
    </source>
</evidence>
<keyword evidence="8" id="KW-1185">Reference proteome</keyword>
<keyword evidence="5" id="KW-0472">Membrane</keyword>
<dbReference type="InterPro" id="IPR003594">
    <property type="entry name" value="HATPase_dom"/>
</dbReference>
<comment type="caution">
    <text evidence="7">The sequence shown here is derived from an EMBL/GenBank/DDBJ whole genome shotgun (WGS) entry which is preliminary data.</text>
</comment>
<dbReference type="SUPFAM" id="SSF55874">
    <property type="entry name" value="ATPase domain of HSP90 chaperone/DNA topoisomerase II/histidine kinase"/>
    <property type="match status" value="1"/>
</dbReference>
<dbReference type="InterPro" id="IPR036890">
    <property type="entry name" value="HATPase_C_sf"/>
</dbReference>
<evidence type="ECO:0000256" key="5">
    <source>
        <dbReference type="SAM" id="Phobius"/>
    </source>
</evidence>
<dbReference type="InterPro" id="IPR015943">
    <property type="entry name" value="WD40/YVTN_repeat-like_dom_sf"/>
</dbReference>
<reference evidence="8" key="1">
    <citation type="journal article" date="2019" name="Int. J. Syst. Evol. Microbiol.">
        <title>The Global Catalogue of Microorganisms (GCM) 10K type strain sequencing project: providing services to taxonomists for standard genome sequencing and annotation.</title>
        <authorList>
            <consortium name="The Broad Institute Genomics Platform"/>
            <consortium name="The Broad Institute Genome Sequencing Center for Infectious Disease"/>
            <person name="Wu L."/>
            <person name="Ma J."/>
        </authorList>
    </citation>
    <scope>NUCLEOTIDE SEQUENCE [LARGE SCALE GENOMIC DNA]</scope>
    <source>
        <strain evidence="8">CCUG 58938</strain>
    </source>
</reference>
<dbReference type="RefSeq" id="WP_377573025.1">
    <property type="nucleotide sequence ID" value="NZ_JBHTKA010000001.1"/>
</dbReference>
<sequence>MIRKIAADKILSLRKDVYLYSSVRVWAYQIFVHVSVQNMFRICVVGILLLSLFRSTEAFTQSPVEKVKFSTITAALSNPHVSCILQDSRGFLWIGTEDGLNRFDGYDVTVYRNNTSDTTSLLKNAIIKIYEDSRGLLWVSTGNGGLHVYNREQDNFRRLSQYSFNCEITEFHEDSTSVWLGGVRNHKAFVERIDKANGRRQYYNFFDSCHPVRSLIRISDHEFWVGIHENGLFRWDLNKNTLSRKGPSLKLREVIKGGPRDLWIATDAGLYNYDVYTNKYIVYNTHTIPALPVNNILHLSKERNYLWIGTENGGLCRLNTITNELLTFQANTNDQESFVDNSIHALYSDRQGRVWIGTYSNGIAVMDRLNQKFMGIDIPLKNDVVNAILLDSKKRLWVGTEDGLIVKSAQGVKRYKHTAAKESLGANPVLVVYEDRQHRVWIGTWGGGLDRYDEVHDHFIHYMPDVKRKDALSNPNVFSISQSAKTQELLVATYGGLNILSDVNSGSFKHVYEKRFGFNNYTRKIYQDKKGNIWVGTIEELLRYDPARKEMVRFETTTDYDSIQVGGLCNTMLEDSKGRLWVGTQRGLHLIEEGKFRRRYTIDDGLPDNIVQGIEEDKAGNLWLSTQTGISRFNPAGGAFKNFDAADGLSENNFRPGVCLQDEAGNIFFGGKGICAFNPDSIRSNSFIPEVFITELRIGNQPVKPGNFDGILKRQILETSTITLPSDYNFFSLKYVALNFTATDRNQYAFMLEGFHTDWNYVDGQRTMMFTNLDPGTYTFKVKARNKDGVSNERGATLTIHIQPPWWRTWWAMLIGIVLLITGLMSFYKLRVRSIENRNAILEHQVKRRTEQLEHQNRNLLHSQEELLQSQEEISAQRDIVSAQIVELQEARLIIEKQNREIMIRNETLEAEVEERTRDIVEYNQQLEQFAFISAHNLRAPVARILGLGNVLEMCKSDLQETRMITEKLVFTARELDRVVKDLNTVLEIRRDSTSVIVPVDLQEELHLIKMELEKEIQDTKTTVIENFSKGSTMLAVRPYVHSILMNLVSNAIKYRHPNRRPVIAIHSEVVGNQFSLTIQDNGLGMDLNLYKDKLFMLYRRFHLHVEGKGIGLFLVKTQVSAMGGKIDVMSSPGEGTCFYLSFKLG</sequence>
<dbReference type="Pfam" id="PF07494">
    <property type="entry name" value="Reg_prop"/>
    <property type="match status" value="8"/>
</dbReference>
<dbReference type="InterPro" id="IPR003961">
    <property type="entry name" value="FN3_dom"/>
</dbReference>
<dbReference type="InterPro" id="IPR011123">
    <property type="entry name" value="Y_Y_Y"/>
</dbReference>
<dbReference type="PROSITE" id="PS50109">
    <property type="entry name" value="HIS_KIN"/>
    <property type="match status" value="1"/>
</dbReference>
<dbReference type="SUPFAM" id="SSF47384">
    <property type="entry name" value="Homodimeric domain of signal transducing histidine kinase"/>
    <property type="match status" value="1"/>
</dbReference>
<dbReference type="SMART" id="SM00387">
    <property type="entry name" value="HATPase_c"/>
    <property type="match status" value="1"/>
</dbReference>
<evidence type="ECO:0000256" key="3">
    <source>
        <dbReference type="ARBA" id="ARBA00022553"/>
    </source>
</evidence>
<evidence type="ECO:0000313" key="7">
    <source>
        <dbReference type="EMBL" id="MFD0997663.1"/>
    </source>
</evidence>
<dbReference type="SUPFAM" id="SSF63829">
    <property type="entry name" value="Calcium-dependent phosphotriesterase"/>
    <property type="match status" value="3"/>
</dbReference>
<evidence type="ECO:0000259" key="6">
    <source>
        <dbReference type="PROSITE" id="PS50109"/>
    </source>
</evidence>
<feature type="coiled-coil region" evidence="4">
    <location>
        <begin position="832"/>
        <end position="873"/>
    </location>
</feature>
<dbReference type="CDD" id="cd00063">
    <property type="entry name" value="FN3"/>
    <property type="match status" value="1"/>
</dbReference>
<keyword evidence="5" id="KW-1133">Transmembrane helix</keyword>